<organism evidence="9">
    <name type="scientific">freshwater metagenome</name>
    <dbReference type="NCBI Taxonomy" id="449393"/>
    <lineage>
        <taxon>unclassified sequences</taxon>
        <taxon>metagenomes</taxon>
        <taxon>ecological metagenomes</taxon>
    </lineage>
</organism>
<evidence type="ECO:0000313" key="11">
    <source>
        <dbReference type="EMBL" id="CAB4591888.1"/>
    </source>
</evidence>
<evidence type="ECO:0000256" key="4">
    <source>
        <dbReference type="ARBA" id="ARBA00022840"/>
    </source>
</evidence>
<feature type="transmembrane region" description="Helical" evidence="6">
    <location>
        <begin position="129"/>
        <end position="150"/>
    </location>
</feature>
<dbReference type="PROSITE" id="PS50850">
    <property type="entry name" value="MFS"/>
    <property type="match status" value="1"/>
</dbReference>
<dbReference type="InterPro" id="IPR036259">
    <property type="entry name" value="MFS_trans_sf"/>
</dbReference>
<feature type="transmembrane region" description="Helical" evidence="6">
    <location>
        <begin position="99"/>
        <end position="123"/>
    </location>
</feature>
<dbReference type="AlphaFoldDB" id="A0A6J5ZKI3"/>
<evidence type="ECO:0000313" key="10">
    <source>
        <dbReference type="EMBL" id="CAB4372451.1"/>
    </source>
</evidence>
<dbReference type="InterPro" id="IPR003593">
    <property type="entry name" value="AAA+_ATPase"/>
</dbReference>
<feature type="transmembrane region" description="Helical" evidence="6">
    <location>
        <begin position="379"/>
        <end position="397"/>
    </location>
</feature>
<evidence type="ECO:0000256" key="3">
    <source>
        <dbReference type="ARBA" id="ARBA00022741"/>
    </source>
</evidence>
<evidence type="ECO:0000256" key="1">
    <source>
        <dbReference type="ARBA" id="ARBA00005417"/>
    </source>
</evidence>
<dbReference type="Pfam" id="PF00005">
    <property type="entry name" value="ABC_tran"/>
    <property type="match status" value="1"/>
</dbReference>
<name>A0A6J5ZKI3_9ZZZZ</name>
<dbReference type="Pfam" id="PF07690">
    <property type="entry name" value="MFS_1"/>
    <property type="match status" value="1"/>
</dbReference>
<dbReference type="SMART" id="SM00382">
    <property type="entry name" value="AAA"/>
    <property type="match status" value="1"/>
</dbReference>
<dbReference type="PANTHER" id="PTHR43820:SF4">
    <property type="entry name" value="HIGH-AFFINITY BRANCHED-CHAIN AMINO ACID TRANSPORT ATP-BINDING PROTEIN LIVF"/>
    <property type="match status" value="1"/>
</dbReference>
<dbReference type="EMBL" id="CAESAL010000033">
    <property type="protein sequence ID" value="CAB4341948.1"/>
    <property type="molecule type" value="Genomic_DNA"/>
</dbReference>
<dbReference type="SUPFAM" id="SSF103473">
    <property type="entry name" value="MFS general substrate transporter"/>
    <property type="match status" value="1"/>
</dbReference>
<feature type="domain" description="ABC transporter" evidence="8">
    <location>
        <begin position="502"/>
        <end position="734"/>
    </location>
</feature>
<evidence type="ECO:0000256" key="6">
    <source>
        <dbReference type="SAM" id="Phobius"/>
    </source>
</evidence>
<proteinExistence type="inferred from homology"/>
<keyword evidence="6" id="KW-1133">Transmembrane helix</keyword>
<evidence type="ECO:0000313" key="12">
    <source>
        <dbReference type="EMBL" id="CAB4955033.1"/>
    </source>
</evidence>
<dbReference type="Gene3D" id="1.20.1250.20">
    <property type="entry name" value="MFS general substrate transporter like domains"/>
    <property type="match status" value="2"/>
</dbReference>
<keyword evidence="3" id="KW-0547">Nucleotide-binding</keyword>
<dbReference type="GO" id="GO:0015658">
    <property type="term" value="F:branched-chain amino acid transmembrane transporter activity"/>
    <property type="evidence" value="ECO:0007669"/>
    <property type="project" value="TreeGrafter"/>
</dbReference>
<dbReference type="EMBL" id="CAFBNJ010000052">
    <property type="protein sequence ID" value="CAB4955033.1"/>
    <property type="molecule type" value="Genomic_DNA"/>
</dbReference>
<evidence type="ECO:0000313" key="9">
    <source>
        <dbReference type="EMBL" id="CAB4341948.1"/>
    </source>
</evidence>
<dbReference type="InterPro" id="IPR052156">
    <property type="entry name" value="BCAA_Transport_ATP-bd_LivF"/>
</dbReference>
<feature type="transmembrane region" description="Helical" evidence="6">
    <location>
        <begin position="198"/>
        <end position="216"/>
    </location>
</feature>
<feature type="domain" description="Major facilitator superfamily (MFS) profile" evidence="7">
    <location>
        <begin position="65"/>
        <end position="472"/>
    </location>
</feature>
<feature type="transmembrane region" description="Helical" evidence="6">
    <location>
        <begin position="323"/>
        <end position="343"/>
    </location>
</feature>
<dbReference type="CDD" id="cd03224">
    <property type="entry name" value="ABC_TM1139_LivF_branched"/>
    <property type="match status" value="1"/>
</dbReference>
<dbReference type="Gene3D" id="3.40.50.300">
    <property type="entry name" value="P-loop containing nucleotide triphosphate hydrolases"/>
    <property type="match status" value="1"/>
</dbReference>
<evidence type="ECO:0000259" key="8">
    <source>
        <dbReference type="PROSITE" id="PS50893"/>
    </source>
</evidence>
<keyword evidence="5" id="KW-0029">Amino-acid transport</keyword>
<accession>A0A6J5ZKI3</accession>
<dbReference type="InterPro" id="IPR027417">
    <property type="entry name" value="P-loop_NTPase"/>
</dbReference>
<comment type="similarity">
    <text evidence="1">Belongs to the ABC transporter superfamily.</text>
</comment>
<dbReference type="PROSITE" id="PS50893">
    <property type="entry name" value="ABC_TRANSPORTER_2"/>
    <property type="match status" value="1"/>
</dbReference>
<reference evidence="9" key="1">
    <citation type="submission" date="2020-05" db="EMBL/GenBank/DDBJ databases">
        <authorList>
            <person name="Chiriac C."/>
            <person name="Salcher M."/>
            <person name="Ghai R."/>
            <person name="Kavagutti S V."/>
        </authorList>
    </citation>
    <scope>NUCLEOTIDE SEQUENCE</scope>
</reference>
<dbReference type="InterPro" id="IPR017871">
    <property type="entry name" value="ABC_transporter-like_CS"/>
</dbReference>
<dbReference type="EMBL" id="CAEUNJ010000073">
    <property type="protein sequence ID" value="CAB4372451.1"/>
    <property type="molecule type" value="Genomic_DNA"/>
</dbReference>
<sequence length="738" mass="79378">MPSTEQGETSNQGLSSLTSAIFDEEQQRLDAASEEAVTLPDDLLPGVGGKGMRLSEGLRQGGVSMIVLLLLLIVVEEFQQVALLVLGPDIQETLKISDTILLGLISFGGVVLVLTSLPFAWLADRYSRTTVLAAATAVWGIFGMAIGFIVNPFQMGIATAGTGIGKAANIPIAPSLIADQYPIGVRTRMFATQTLGRPIGQVVGPIVAGGIVAIAGNKAGDWRWVFWLFGIPASILAVAFLIKREPRRGRNEREAVFGAEVADDAIGDGPVRLSAAMARLKKVRTFYFLVVGIGVLGFALVAVPATFNLMMKDVYGYDALQRGWILSITWSVSVIAIPLGGRYGERLFRKNPPSALKLMGASILLYGLFLTIGLRFESAAILIAFFAIGNAFQGMAFTQMGPTISAVVPYQMRAQAFSMVGVYIFLMGGFFGGLLTGAFSDAFGQRTALTVVVPPAALIGGLMIIYGSRYMKRDISLTVSELMEMQEEQKRMAADPENVPVLQVRNVDASYGTLQVLFDVSFEVKKGECLALLGTNGAGKSTILRSISGLLNPDRGVIRMNGRTITLVDPQYRVALGMMQIPGGEAVFPSMSVAENLELWSELIEDKKKRAERIDATFESFPELRHLIDSKAGSLSGGQQQMLALGKAIMLEPDLLLIDELSLGLAPIVVQRLLGIVEKLKEQGTTMVLVEQSVNVALSVADRAVFMERGQVKFEGPAQELLERDDLLRAVFLSGEGA</sequence>
<dbReference type="SUPFAM" id="SSF52540">
    <property type="entry name" value="P-loop containing nucleoside triphosphate hydrolases"/>
    <property type="match status" value="1"/>
</dbReference>
<protein>
    <submittedName>
        <fullName evidence="9">Unannotated protein</fullName>
    </submittedName>
</protein>
<dbReference type="GO" id="GO:0016887">
    <property type="term" value="F:ATP hydrolysis activity"/>
    <property type="evidence" value="ECO:0007669"/>
    <property type="project" value="InterPro"/>
</dbReference>
<dbReference type="GO" id="GO:0005524">
    <property type="term" value="F:ATP binding"/>
    <property type="evidence" value="ECO:0007669"/>
    <property type="project" value="UniProtKB-KW"/>
</dbReference>
<dbReference type="InterPro" id="IPR020846">
    <property type="entry name" value="MFS_dom"/>
</dbReference>
<evidence type="ECO:0000256" key="2">
    <source>
        <dbReference type="ARBA" id="ARBA00022448"/>
    </source>
</evidence>
<gene>
    <name evidence="11" type="ORF">UFOPK1762_01389</name>
    <name evidence="9" type="ORF">UFOPK3331_01067</name>
    <name evidence="12" type="ORF">UFOPK3785_01079</name>
    <name evidence="10" type="ORF">UFOPK4201_01495</name>
</gene>
<dbReference type="InterPro" id="IPR011701">
    <property type="entry name" value="MFS"/>
</dbReference>
<feature type="transmembrane region" description="Helical" evidence="6">
    <location>
        <begin position="447"/>
        <end position="466"/>
    </location>
</feature>
<feature type="transmembrane region" description="Helical" evidence="6">
    <location>
        <begin position="222"/>
        <end position="242"/>
    </location>
</feature>
<evidence type="ECO:0000256" key="5">
    <source>
        <dbReference type="ARBA" id="ARBA00022970"/>
    </source>
</evidence>
<dbReference type="InterPro" id="IPR003439">
    <property type="entry name" value="ABC_transporter-like_ATP-bd"/>
</dbReference>
<dbReference type="EMBL" id="CAEZTY010000060">
    <property type="protein sequence ID" value="CAB4591888.1"/>
    <property type="molecule type" value="Genomic_DNA"/>
</dbReference>
<evidence type="ECO:0000259" key="7">
    <source>
        <dbReference type="PROSITE" id="PS50850"/>
    </source>
</evidence>
<keyword evidence="6" id="KW-0472">Membrane</keyword>
<feature type="transmembrane region" description="Helical" evidence="6">
    <location>
        <begin position="355"/>
        <end position="373"/>
    </location>
</feature>
<keyword evidence="4" id="KW-0067">ATP-binding</keyword>
<feature type="transmembrane region" description="Helical" evidence="6">
    <location>
        <begin position="286"/>
        <end position="311"/>
    </location>
</feature>
<keyword evidence="2" id="KW-0813">Transport</keyword>
<keyword evidence="6" id="KW-0812">Transmembrane</keyword>
<dbReference type="GO" id="GO:0015807">
    <property type="term" value="P:L-amino acid transport"/>
    <property type="evidence" value="ECO:0007669"/>
    <property type="project" value="TreeGrafter"/>
</dbReference>
<feature type="transmembrane region" description="Helical" evidence="6">
    <location>
        <begin position="417"/>
        <end position="435"/>
    </location>
</feature>
<feature type="transmembrane region" description="Helical" evidence="6">
    <location>
        <begin position="62"/>
        <end position="87"/>
    </location>
</feature>
<dbReference type="PANTHER" id="PTHR43820">
    <property type="entry name" value="HIGH-AFFINITY BRANCHED-CHAIN AMINO ACID TRANSPORT ATP-BINDING PROTEIN LIVF"/>
    <property type="match status" value="1"/>
</dbReference>
<dbReference type="PROSITE" id="PS00211">
    <property type="entry name" value="ABC_TRANSPORTER_1"/>
    <property type="match status" value="1"/>
</dbReference>